<comment type="caution">
    <text evidence="1">The sequence shown here is derived from an EMBL/GenBank/DDBJ whole genome shotgun (WGS) entry which is preliminary data.</text>
</comment>
<gene>
    <name evidence="1" type="ORF">NE237_031487</name>
</gene>
<evidence type="ECO:0000313" key="1">
    <source>
        <dbReference type="EMBL" id="KAJ4980650.1"/>
    </source>
</evidence>
<dbReference type="AlphaFoldDB" id="A0A9Q0R260"/>
<organism evidence="1 2">
    <name type="scientific">Protea cynaroides</name>
    <dbReference type="NCBI Taxonomy" id="273540"/>
    <lineage>
        <taxon>Eukaryota</taxon>
        <taxon>Viridiplantae</taxon>
        <taxon>Streptophyta</taxon>
        <taxon>Embryophyta</taxon>
        <taxon>Tracheophyta</taxon>
        <taxon>Spermatophyta</taxon>
        <taxon>Magnoliopsida</taxon>
        <taxon>Proteales</taxon>
        <taxon>Proteaceae</taxon>
        <taxon>Protea</taxon>
    </lineage>
</organism>
<keyword evidence="2" id="KW-1185">Reference proteome</keyword>
<dbReference type="Proteomes" id="UP001141806">
    <property type="component" value="Unassembled WGS sequence"/>
</dbReference>
<name>A0A9Q0R260_9MAGN</name>
<protein>
    <submittedName>
        <fullName evidence="1">Uncharacterized protein</fullName>
    </submittedName>
</protein>
<reference evidence="1" key="1">
    <citation type="journal article" date="2023" name="Plant J.">
        <title>The genome of the king protea, Protea cynaroides.</title>
        <authorList>
            <person name="Chang J."/>
            <person name="Duong T.A."/>
            <person name="Schoeman C."/>
            <person name="Ma X."/>
            <person name="Roodt D."/>
            <person name="Barker N."/>
            <person name="Li Z."/>
            <person name="Van de Peer Y."/>
            <person name="Mizrachi E."/>
        </authorList>
    </citation>
    <scope>NUCLEOTIDE SEQUENCE</scope>
    <source>
        <tissue evidence="1">Young leaves</tissue>
    </source>
</reference>
<accession>A0A9Q0R260</accession>
<dbReference type="EMBL" id="JAMYWD010000001">
    <property type="protein sequence ID" value="KAJ4980650.1"/>
    <property type="molecule type" value="Genomic_DNA"/>
</dbReference>
<evidence type="ECO:0000313" key="2">
    <source>
        <dbReference type="Proteomes" id="UP001141806"/>
    </source>
</evidence>
<proteinExistence type="predicted"/>
<sequence length="230" mass="25209">MEVVLQTKGLPSLPANPRTRVSNLPQGLRHRLNTRTNRDLVGFSLSVDGFQRYIGSVSKNHVFGKNSRNFHICRAEAAAMAVEDGQPVRDTKDVLVVTAKRSTIDGCIAFGDDADFLKGACGKSLASFPQAIPSIAAPMQSDRMLETPGLVQNHIEEGLMRGFGAQDVQVILADARERRLEPVSGKNPHEFVEDIIEFSVAEMVEKIIAPTLEAAITRDQDMILQEEGIE</sequence>